<keyword evidence="4" id="KW-1185">Reference proteome</keyword>
<organism evidence="3 4">
    <name type="scientific">Lasiosphaeria ovina</name>
    <dbReference type="NCBI Taxonomy" id="92902"/>
    <lineage>
        <taxon>Eukaryota</taxon>
        <taxon>Fungi</taxon>
        <taxon>Dikarya</taxon>
        <taxon>Ascomycota</taxon>
        <taxon>Pezizomycotina</taxon>
        <taxon>Sordariomycetes</taxon>
        <taxon>Sordariomycetidae</taxon>
        <taxon>Sordariales</taxon>
        <taxon>Lasiosphaeriaceae</taxon>
        <taxon>Lasiosphaeria</taxon>
    </lineage>
</organism>
<feature type="non-terminal residue" evidence="3">
    <location>
        <position position="306"/>
    </location>
</feature>
<feature type="compositionally biased region" description="Low complexity" evidence="1">
    <location>
        <begin position="288"/>
        <end position="298"/>
    </location>
</feature>
<name>A0AAE0N1R6_9PEZI</name>
<feature type="transmembrane region" description="Helical" evidence="2">
    <location>
        <begin position="40"/>
        <end position="65"/>
    </location>
</feature>
<reference evidence="3" key="2">
    <citation type="submission" date="2023-06" db="EMBL/GenBank/DDBJ databases">
        <authorList>
            <consortium name="Lawrence Berkeley National Laboratory"/>
            <person name="Haridas S."/>
            <person name="Hensen N."/>
            <person name="Bonometti L."/>
            <person name="Westerberg I."/>
            <person name="Brannstrom I.O."/>
            <person name="Guillou S."/>
            <person name="Cros-Aarteil S."/>
            <person name="Calhoun S."/>
            <person name="Kuo A."/>
            <person name="Mondo S."/>
            <person name="Pangilinan J."/>
            <person name="Riley R."/>
            <person name="Labutti K."/>
            <person name="Andreopoulos B."/>
            <person name="Lipzen A."/>
            <person name="Chen C."/>
            <person name="Yanf M."/>
            <person name="Daum C."/>
            <person name="Ng V."/>
            <person name="Clum A."/>
            <person name="Steindorff A."/>
            <person name="Ohm R."/>
            <person name="Martin F."/>
            <person name="Silar P."/>
            <person name="Natvig D."/>
            <person name="Lalanne C."/>
            <person name="Gautier V."/>
            <person name="Ament-Velasquez S.L."/>
            <person name="Kruys A."/>
            <person name="Hutchinson M.I."/>
            <person name="Powell A.J."/>
            <person name="Barry K."/>
            <person name="Miller A.N."/>
            <person name="Grigoriev I.V."/>
            <person name="Debuchy R."/>
            <person name="Gladieux P."/>
            <person name="Thoren M.H."/>
            <person name="Johannesson H."/>
        </authorList>
    </citation>
    <scope>NUCLEOTIDE SEQUENCE</scope>
    <source>
        <strain evidence="3">CBS 958.72</strain>
    </source>
</reference>
<proteinExistence type="predicted"/>
<evidence type="ECO:0000256" key="1">
    <source>
        <dbReference type="SAM" id="MobiDB-lite"/>
    </source>
</evidence>
<feature type="transmembrane region" description="Helical" evidence="2">
    <location>
        <begin position="178"/>
        <end position="202"/>
    </location>
</feature>
<sequence>MMKASREPCCSSSFVASGFFSAGLSAAAAAAAAAAAGFLPFFVCVCCCCFFASSPVSSMCISAMTRSSWRSMWPRRFLMAVRRSSVVNEWSSTMMDRSSIAVSRSPSRSSIVSSCARIWLPISAEMLSSDAAAAAAAVGELWPGGVCGVAIVVVVVLFYSLVFYYPSSSSSSSIHGTLSAAICLLYDRVLFVLWSVLMCLYMRQQGVRRSRRCWASPLFKPQEPHSRAALSHFRWDDADRLGGRLGDRPTRLGFFSCPRESQVSAGLIRSAPSSLVQTGPREGKSRPGRPTSTRPTTVPRRRDWGY</sequence>
<evidence type="ECO:0000313" key="3">
    <source>
        <dbReference type="EMBL" id="KAK3367035.1"/>
    </source>
</evidence>
<keyword evidence="2" id="KW-0812">Transmembrane</keyword>
<comment type="caution">
    <text evidence="3">The sequence shown here is derived from an EMBL/GenBank/DDBJ whole genome shotgun (WGS) entry which is preliminary data.</text>
</comment>
<gene>
    <name evidence="3" type="ORF">B0T24DRAFT_378874</name>
</gene>
<reference evidence="3" key="1">
    <citation type="journal article" date="2023" name="Mol. Phylogenet. Evol.">
        <title>Genome-scale phylogeny and comparative genomics of the fungal order Sordariales.</title>
        <authorList>
            <person name="Hensen N."/>
            <person name="Bonometti L."/>
            <person name="Westerberg I."/>
            <person name="Brannstrom I.O."/>
            <person name="Guillou S."/>
            <person name="Cros-Aarteil S."/>
            <person name="Calhoun S."/>
            <person name="Haridas S."/>
            <person name="Kuo A."/>
            <person name="Mondo S."/>
            <person name="Pangilinan J."/>
            <person name="Riley R."/>
            <person name="LaButti K."/>
            <person name="Andreopoulos B."/>
            <person name="Lipzen A."/>
            <person name="Chen C."/>
            <person name="Yan M."/>
            <person name="Daum C."/>
            <person name="Ng V."/>
            <person name="Clum A."/>
            <person name="Steindorff A."/>
            <person name="Ohm R.A."/>
            <person name="Martin F."/>
            <person name="Silar P."/>
            <person name="Natvig D.O."/>
            <person name="Lalanne C."/>
            <person name="Gautier V."/>
            <person name="Ament-Velasquez S.L."/>
            <person name="Kruys A."/>
            <person name="Hutchinson M.I."/>
            <person name="Powell A.J."/>
            <person name="Barry K."/>
            <person name="Miller A.N."/>
            <person name="Grigoriev I.V."/>
            <person name="Debuchy R."/>
            <person name="Gladieux P."/>
            <person name="Hiltunen Thoren M."/>
            <person name="Johannesson H."/>
        </authorList>
    </citation>
    <scope>NUCLEOTIDE SEQUENCE</scope>
    <source>
        <strain evidence="3">CBS 958.72</strain>
    </source>
</reference>
<dbReference type="AlphaFoldDB" id="A0AAE0N1R6"/>
<keyword evidence="2" id="KW-1133">Transmembrane helix</keyword>
<protein>
    <submittedName>
        <fullName evidence="3">Uncharacterized protein</fullName>
    </submittedName>
</protein>
<accession>A0AAE0N1R6</accession>
<evidence type="ECO:0000256" key="2">
    <source>
        <dbReference type="SAM" id="Phobius"/>
    </source>
</evidence>
<feature type="region of interest" description="Disordered" evidence="1">
    <location>
        <begin position="270"/>
        <end position="306"/>
    </location>
</feature>
<dbReference type="Proteomes" id="UP001287356">
    <property type="component" value="Unassembled WGS sequence"/>
</dbReference>
<evidence type="ECO:0000313" key="4">
    <source>
        <dbReference type="Proteomes" id="UP001287356"/>
    </source>
</evidence>
<feature type="transmembrane region" description="Helical" evidence="2">
    <location>
        <begin position="146"/>
        <end position="166"/>
    </location>
</feature>
<dbReference type="EMBL" id="JAULSN010000007">
    <property type="protein sequence ID" value="KAK3367035.1"/>
    <property type="molecule type" value="Genomic_DNA"/>
</dbReference>
<keyword evidence="2" id="KW-0472">Membrane</keyword>